<feature type="domain" description="BTB" evidence="1">
    <location>
        <begin position="37"/>
        <end position="114"/>
    </location>
</feature>
<evidence type="ECO:0000313" key="2">
    <source>
        <dbReference type="EMBL" id="SSX21785.1"/>
    </source>
</evidence>
<dbReference type="SMART" id="SM00225">
    <property type="entry name" value="BTB"/>
    <property type="match status" value="1"/>
</dbReference>
<dbReference type="GO" id="GO:0022008">
    <property type="term" value="P:neurogenesis"/>
    <property type="evidence" value="ECO:0007669"/>
    <property type="project" value="TreeGrafter"/>
</dbReference>
<dbReference type="Pfam" id="PF00651">
    <property type="entry name" value="BTB"/>
    <property type="match status" value="1"/>
</dbReference>
<name>A0A336LV25_CULSO</name>
<dbReference type="PANTHER" id="PTHR45774">
    <property type="entry name" value="BTB/POZ DOMAIN-CONTAINING"/>
    <property type="match status" value="1"/>
</dbReference>
<dbReference type="OMA" id="FCETINN"/>
<evidence type="ECO:0000259" key="1">
    <source>
        <dbReference type="PROSITE" id="PS50097"/>
    </source>
</evidence>
<dbReference type="CDD" id="cd18186">
    <property type="entry name" value="BTB_POZ_ZBTB_KLHL-like"/>
    <property type="match status" value="1"/>
</dbReference>
<dbReference type="VEuPathDB" id="VectorBase:CSON005345"/>
<dbReference type="InterPro" id="IPR011705">
    <property type="entry name" value="BACK"/>
</dbReference>
<dbReference type="EMBL" id="UFQT01000212">
    <property type="protein sequence ID" value="SSX21785.1"/>
    <property type="molecule type" value="Genomic_DNA"/>
</dbReference>
<organism evidence="2">
    <name type="scientific">Culicoides sonorensis</name>
    <name type="common">Biting midge</name>
    <dbReference type="NCBI Taxonomy" id="179676"/>
    <lineage>
        <taxon>Eukaryota</taxon>
        <taxon>Metazoa</taxon>
        <taxon>Ecdysozoa</taxon>
        <taxon>Arthropoda</taxon>
        <taxon>Hexapoda</taxon>
        <taxon>Insecta</taxon>
        <taxon>Pterygota</taxon>
        <taxon>Neoptera</taxon>
        <taxon>Endopterygota</taxon>
        <taxon>Diptera</taxon>
        <taxon>Nematocera</taxon>
        <taxon>Chironomoidea</taxon>
        <taxon>Ceratopogonidae</taxon>
        <taxon>Ceratopogoninae</taxon>
        <taxon>Culicoides</taxon>
        <taxon>Monoculicoides</taxon>
    </lineage>
</organism>
<dbReference type="AlphaFoldDB" id="A0A336LV25"/>
<dbReference type="Gene3D" id="3.30.710.10">
    <property type="entry name" value="Potassium Channel Kv1.1, Chain A"/>
    <property type="match status" value="1"/>
</dbReference>
<dbReference type="Pfam" id="PF07707">
    <property type="entry name" value="BACK"/>
    <property type="match status" value="1"/>
</dbReference>
<sequence>MAEFKLKPIEAEVKATAKNQMIQRLTEMYNDRKYFDCKFVFPSQKKECRERVVYAHKLLMAVASPVFERMFFGGMFIESKNGEKLTTVEIKDIEPEVFQTVLRYIYTGDWEYHSIKDLFQIFAVAHKYELIDLENAAERIIAENVNIENACQIHDFGITYDKEYMKTNSMNYIQQYTSVVLKSPFFLTSLYETVLAILDQDHLNVEEEVELFRGLQQYVFRNELMRDYYRTDKNGETKNGKDLLLKAVSKIRYLSMPLQDFVDGPLVSDLLTPDEKITLTHLMASKSPKLKLPTGFSDSKVDRGYISKVLEILRYRLEAAPDKEYYCCYKHTNSTIIDLILTVTCNEFGREELMQALNQRQFYSSKINDKAYCVDFLQTLLDSDDFDFKIVLVDYMQAHGFMERFLN</sequence>
<accession>A0A336LV25</accession>
<dbReference type="GO" id="GO:0005829">
    <property type="term" value="C:cytosol"/>
    <property type="evidence" value="ECO:0007669"/>
    <property type="project" value="TreeGrafter"/>
</dbReference>
<protein>
    <submittedName>
        <fullName evidence="2">CSON005345 protein</fullName>
    </submittedName>
</protein>
<dbReference type="SUPFAM" id="SSF54695">
    <property type="entry name" value="POZ domain"/>
    <property type="match status" value="1"/>
</dbReference>
<reference evidence="2" key="1">
    <citation type="submission" date="2018-07" db="EMBL/GenBank/DDBJ databases">
        <authorList>
            <person name="Quirk P.G."/>
            <person name="Krulwich T.A."/>
        </authorList>
    </citation>
    <scope>NUCLEOTIDE SEQUENCE</scope>
</reference>
<proteinExistence type="predicted"/>
<dbReference type="InterPro" id="IPR011333">
    <property type="entry name" value="SKP1/BTB/POZ_sf"/>
</dbReference>
<dbReference type="PROSITE" id="PS50097">
    <property type="entry name" value="BTB"/>
    <property type="match status" value="1"/>
</dbReference>
<dbReference type="InterPro" id="IPR000210">
    <property type="entry name" value="BTB/POZ_dom"/>
</dbReference>
<dbReference type="SMART" id="SM00875">
    <property type="entry name" value="BACK"/>
    <property type="match status" value="1"/>
</dbReference>
<gene>
    <name evidence="2" type="primary">CSON005345</name>
</gene>
<dbReference type="PANTHER" id="PTHR45774:SF4">
    <property type="entry name" value="AXUNDEAD, ISOFORM F"/>
    <property type="match status" value="1"/>
</dbReference>
<dbReference type="Gene3D" id="1.25.40.420">
    <property type="match status" value="1"/>
</dbReference>